<sequence>MNQRIIITGDVVHSRSQDIGLWMPELEHSLRLHAQRFDVFRGDSFQAEVDVEQLFTTIFHLKASLRSFENMDVRLGIGIGEISYIDPDIKKASGTAFVYSGEAFDHLGKESILFKSENEDLDAFLNLTTSLACLIAEQWTVNMAESVKAALENPEATQQELLEIIGRKHQSQLSLELRKANYAKIQQVIRYCTQELRKHA</sequence>
<evidence type="ECO:0000313" key="2">
    <source>
        <dbReference type="Proteomes" id="UP001363035"/>
    </source>
</evidence>
<dbReference type="RefSeq" id="WP_099367440.1">
    <property type="nucleotide sequence ID" value="NZ_JAYLLN010000010.1"/>
</dbReference>
<accession>A0ABU8I457</accession>
<dbReference type="Proteomes" id="UP001363035">
    <property type="component" value="Unassembled WGS sequence"/>
</dbReference>
<comment type="caution">
    <text evidence="1">The sequence shown here is derived from an EMBL/GenBank/DDBJ whole genome shotgun (WGS) entry which is preliminary data.</text>
</comment>
<reference evidence="1 2" key="1">
    <citation type="submission" date="2024-01" db="EMBL/GenBank/DDBJ databases">
        <title>Sphingobacterium tenebrionis sp. nov., a novel endophyte isolated from tenebrio molitor intestines.</title>
        <authorList>
            <person name="Zhang C."/>
        </authorList>
    </citation>
    <scope>NUCLEOTIDE SEQUENCE [LARGE SCALE GENOMIC DNA]</scope>
    <source>
        <strain evidence="1 2">PU5-4</strain>
    </source>
</reference>
<dbReference type="InterPro" id="IPR032580">
    <property type="entry name" value="SatD"/>
</dbReference>
<name>A0ABU8I457_9SPHI</name>
<keyword evidence="2" id="KW-1185">Reference proteome</keyword>
<evidence type="ECO:0000313" key="1">
    <source>
        <dbReference type="EMBL" id="MEI5984475.1"/>
    </source>
</evidence>
<dbReference type="Pfam" id="PF16264">
    <property type="entry name" value="SatD"/>
    <property type="match status" value="1"/>
</dbReference>
<dbReference type="EMBL" id="JAYLLN010000010">
    <property type="protein sequence ID" value="MEI5984475.1"/>
    <property type="molecule type" value="Genomic_DNA"/>
</dbReference>
<gene>
    <name evidence="1" type="ORF">VJ786_06120</name>
</gene>
<proteinExistence type="predicted"/>
<organism evidence="1 2">
    <name type="scientific">Sphingobacterium tenebrionis</name>
    <dbReference type="NCBI Taxonomy" id="3111775"/>
    <lineage>
        <taxon>Bacteria</taxon>
        <taxon>Pseudomonadati</taxon>
        <taxon>Bacteroidota</taxon>
        <taxon>Sphingobacteriia</taxon>
        <taxon>Sphingobacteriales</taxon>
        <taxon>Sphingobacteriaceae</taxon>
        <taxon>Sphingobacterium</taxon>
    </lineage>
</organism>
<protein>
    <submittedName>
        <fullName evidence="1">SatD family protein</fullName>
    </submittedName>
</protein>